<dbReference type="PANTHER" id="PTHR21569">
    <property type="entry name" value="RIBOSOMAL PROTEIN S9"/>
    <property type="match status" value="1"/>
</dbReference>
<dbReference type="Gene3D" id="3.30.230.10">
    <property type="match status" value="1"/>
</dbReference>
<dbReference type="GO" id="GO:0003723">
    <property type="term" value="F:RNA binding"/>
    <property type="evidence" value="ECO:0007669"/>
    <property type="project" value="TreeGrafter"/>
</dbReference>
<keyword evidence="2" id="KW-0687">Ribonucleoprotein</keyword>
<evidence type="ECO:0000313" key="4">
    <source>
        <dbReference type="EMBL" id="EET89809.1"/>
    </source>
</evidence>
<dbReference type="GO" id="GO:0003735">
    <property type="term" value="F:structural constituent of ribosome"/>
    <property type="evidence" value="ECO:0007669"/>
    <property type="project" value="InterPro"/>
</dbReference>
<feature type="compositionally biased region" description="Basic and acidic residues" evidence="3">
    <location>
        <begin position="10"/>
        <end position="20"/>
    </location>
</feature>
<accession>C7DIN5</accession>
<name>C7DIN5_MICA2</name>
<dbReference type="EMBL" id="GG697241">
    <property type="protein sequence ID" value="EET89809.1"/>
    <property type="molecule type" value="Genomic_DNA"/>
</dbReference>
<dbReference type="InterPro" id="IPR000754">
    <property type="entry name" value="Ribosomal_uS9"/>
</dbReference>
<dbReference type="SUPFAM" id="SSF54211">
    <property type="entry name" value="Ribosomal protein S5 domain 2-like"/>
    <property type="match status" value="1"/>
</dbReference>
<dbReference type="Proteomes" id="UP000332487">
    <property type="component" value="Unassembled WGS sequence"/>
</dbReference>
<feature type="compositionally biased region" description="Basic residues" evidence="3">
    <location>
        <begin position="23"/>
        <end position="33"/>
    </location>
</feature>
<sequence>MVFMAAEATEEAKVKVDEPQKAQPKRSSRAARKKKDEKVIFKKSKRKNCIARGSGKPGSGIIRVNGELIEIIEPRELREEMLKPVHVSDITRSVTNGIDIDINVHGGGVSSRAQAVAGVIARIISDFAGSDTVRKEIIRYDRTLLIDDPRRVESKKFLGTKARARFQTSYR</sequence>
<proteinExistence type="predicted"/>
<evidence type="ECO:0000313" key="5">
    <source>
        <dbReference type="Proteomes" id="UP000332487"/>
    </source>
</evidence>
<reference evidence="4 5" key="2">
    <citation type="journal article" date="2010" name="Proc. Natl. Acad. Sci. U.S.A.">
        <title>Enigmatic, ultrasmall, uncultivated Archaea.</title>
        <authorList>
            <person name="Baker B.J."/>
            <person name="Comolli L.R."/>
            <person name="Dick G.J."/>
            <person name="Hauser L.J."/>
            <person name="Hyatt D."/>
            <person name="Dill B.D."/>
            <person name="Land M.L."/>
            <person name="Verberkmoes N.C."/>
            <person name="Hettich R.L."/>
            <person name="Banfield J.F."/>
        </authorList>
    </citation>
    <scope>NUCLEOTIDE SEQUENCE [LARGE SCALE GENOMIC DNA]</scope>
    <source>
        <strain evidence="4">ARMAN-2</strain>
    </source>
</reference>
<evidence type="ECO:0000256" key="1">
    <source>
        <dbReference type="ARBA" id="ARBA00022980"/>
    </source>
</evidence>
<dbReference type="Pfam" id="PF00380">
    <property type="entry name" value="Ribosomal_S9"/>
    <property type="match status" value="1"/>
</dbReference>
<keyword evidence="1 4" id="KW-0689">Ribosomal protein</keyword>
<dbReference type="GO" id="GO:0000462">
    <property type="term" value="P:maturation of SSU-rRNA from tricistronic rRNA transcript (SSU-rRNA, 5.8S rRNA, LSU-rRNA)"/>
    <property type="evidence" value="ECO:0007669"/>
    <property type="project" value="TreeGrafter"/>
</dbReference>
<protein>
    <submittedName>
        <fullName evidence="4">Ribosomal protein S9</fullName>
    </submittedName>
</protein>
<organism evidence="4 5">
    <name type="scientific">Candidatus Micrarchaeum acidiphilum ARMAN-2</name>
    <dbReference type="NCBI Taxonomy" id="425595"/>
    <lineage>
        <taxon>Archaea</taxon>
        <taxon>Candidatus Micrarchaeota</taxon>
        <taxon>Candidatus Micrarchaeia</taxon>
        <taxon>Candidatus Micrarchaeales</taxon>
        <taxon>Candidatus Micrarchaeaceae</taxon>
        <taxon>Candidatus Micrarchaeum</taxon>
    </lineage>
</organism>
<evidence type="ECO:0000256" key="2">
    <source>
        <dbReference type="ARBA" id="ARBA00023274"/>
    </source>
</evidence>
<reference evidence="4 5" key="1">
    <citation type="journal article" date="2009" name="Genome Biol.">
        <title>Community-wide analysis of microbial genome sequence signatures.</title>
        <authorList>
            <person name="Dick G.J."/>
            <person name="Andersson A.F."/>
            <person name="Baker B.J."/>
            <person name="Simmons S.L."/>
            <person name="Thomas B.C."/>
            <person name="Yelton A.P."/>
            <person name="Banfield J.F."/>
        </authorList>
    </citation>
    <scope>NUCLEOTIDE SEQUENCE [LARGE SCALE GENOMIC DNA]</scope>
    <source>
        <strain evidence="4">ARMAN-2</strain>
    </source>
</reference>
<feature type="region of interest" description="Disordered" evidence="3">
    <location>
        <begin position="1"/>
        <end position="37"/>
    </location>
</feature>
<dbReference type="GO" id="GO:0006412">
    <property type="term" value="P:translation"/>
    <property type="evidence" value="ECO:0007669"/>
    <property type="project" value="InterPro"/>
</dbReference>
<dbReference type="GO" id="GO:0022627">
    <property type="term" value="C:cytosolic small ribosomal subunit"/>
    <property type="evidence" value="ECO:0007669"/>
    <property type="project" value="TreeGrafter"/>
</dbReference>
<dbReference type="PANTHER" id="PTHR21569:SF16">
    <property type="entry name" value="RIBOSOMAL PROTEIN S16"/>
    <property type="match status" value="1"/>
</dbReference>
<keyword evidence="5" id="KW-1185">Reference proteome</keyword>
<gene>
    <name evidence="4" type="ORF">UNLARM2_0923</name>
</gene>
<dbReference type="InterPro" id="IPR020568">
    <property type="entry name" value="Ribosomal_Su5_D2-typ_SF"/>
</dbReference>
<evidence type="ECO:0000256" key="3">
    <source>
        <dbReference type="SAM" id="MobiDB-lite"/>
    </source>
</evidence>
<dbReference type="AlphaFoldDB" id="C7DIN5"/>
<dbReference type="InterPro" id="IPR014721">
    <property type="entry name" value="Ribsml_uS5_D2-typ_fold_subgr"/>
</dbReference>